<protein>
    <submittedName>
        <fullName evidence="2">DUF4097 domain-containing protein</fullName>
    </submittedName>
</protein>
<accession>A0ABS9KRQ1</accession>
<comment type="caution">
    <text evidence="2">The sequence shown here is derived from an EMBL/GenBank/DDBJ whole genome shotgun (WGS) entry which is preliminary data.</text>
</comment>
<dbReference type="EMBL" id="JAKLTR010000006">
    <property type="protein sequence ID" value="MCG2615004.1"/>
    <property type="molecule type" value="Genomic_DNA"/>
</dbReference>
<keyword evidence="3" id="KW-1185">Reference proteome</keyword>
<dbReference type="RefSeq" id="WP_237871944.1">
    <property type="nucleotide sequence ID" value="NZ_JAKLTR010000006.1"/>
</dbReference>
<organism evidence="2 3">
    <name type="scientific">Terrimonas ginsenosidimutans</name>
    <dbReference type="NCBI Taxonomy" id="2908004"/>
    <lineage>
        <taxon>Bacteria</taxon>
        <taxon>Pseudomonadati</taxon>
        <taxon>Bacteroidota</taxon>
        <taxon>Chitinophagia</taxon>
        <taxon>Chitinophagales</taxon>
        <taxon>Chitinophagaceae</taxon>
        <taxon>Terrimonas</taxon>
    </lineage>
</organism>
<evidence type="ECO:0000256" key="1">
    <source>
        <dbReference type="SAM" id="SignalP"/>
    </source>
</evidence>
<name>A0ABS9KRQ1_9BACT</name>
<sequence>MKKIVAVFLISFCLSFMHGESIAQQNQSGKFATENLNAVKAQPGRQRNLYSTSPDYSDTVKRIVREVSKDVPADKNALIKIVNTVRNIEIRTWPEAKVRIVALVNVEEKKSATITEEELMETGGLGLKSFGNRVEIQSVNPPIPERISNRIKKIVVDGKENALATSGQGMVLYEKLPDLYQSGVEESRWSESATRKMTIYLPDSCRLDIDNRYTNLLIVNDIDEGRFKMSRSNLDARNFRKLNIAADLYNINISDVGEAELELESGSFTAGAIRSVDLDSKSSEIDYEGGEQLYLRSQSDRIIVDEIARVDGRKIYGDLRIGKLLKSIDIEGTNADIKIRTITADVESVKVNDKYADLRLPVKGTPNFQVAFKGDNSTVFAPFEKQGTTEVELTLEPVNTADLRAELTSTTATAKKVTHGGLSQERFDELRLEVLKTPVEKKAKAINDIIARYDQLKIGRIGPAQFKGSGGDTTGKHTVFNITCNQCTVDFK</sequence>
<gene>
    <name evidence="2" type="ORF">LZZ85_11965</name>
</gene>
<dbReference type="Proteomes" id="UP001165367">
    <property type="component" value="Unassembled WGS sequence"/>
</dbReference>
<evidence type="ECO:0000313" key="3">
    <source>
        <dbReference type="Proteomes" id="UP001165367"/>
    </source>
</evidence>
<feature type="signal peptide" evidence="1">
    <location>
        <begin position="1"/>
        <end position="23"/>
    </location>
</feature>
<feature type="chain" id="PRO_5046387687" evidence="1">
    <location>
        <begin position="24"/>
        <end position="492"/>
    </location>
</feature>
<keyword evidence="1" id="KW-0732">Signal</keyword>
<evidence type="ECO:0000313" key="2">
    <source>
        <dbReference type="EMBL" id="MCG2615004.1"/>
    </source>
</evidence>
<reference evidence="2" key="1">
    <citation type="submission" date="2022-01" db="EMBL/GenBank/DDBJ databases">
        <authorList>
            <person name="Jo J.-H."/>
            <person name="Im W.-T."/>
        </authorList>
    </citation>
    <scope>NUCLEOTIDE SEQUENCE</scope>
    <source>
        <strain evidence="2">NA20</strain>
    </source>
</reference>
<proteinExistence type="predicted"/>